<evidence type="ECO:0000313" key="3">
    <source>
        <dbReference type="Proteomes" id="UP000546257"/>
    </source>
</evidence>
<dbReference type="RefSeq" id="WP_185193157.1">
    <property type="nucleotide sequence ID" value="NZ_JACKXD010000003.1"/>
</dbReference>
<evidence type="ECO:0000313" key="2">
    <source>
        <dbReference type="EMBL" id="MBB6646811.1"/>
    </source>
</evidence>
<feature type="region of interest" description="Disordered" evidence="1">
    <location>
        <begin position="33"/>
        <end position="77"/>
    </location>
</feature>
<name>A0A7J9SNN6_9EURY</name>
<protein>
    <submittedName>
        <fullName evidence="2">Uncharacterized protein</fullName>
    </submittedName>
</protein>
<keyword evidence="3" id="KW-1185">Reference proteome</keyword>
<comment type="caution">
    <text evidence="2">The sequence shown here is derived from an EMBL/GenBank/DDBJ whole genome shotgun (WGS) entry which is preliminary data.</text>
</comment>
<evidence type="ECO:0000256" key="1">
    <source>
        <dbReference type="SAM" id="MobiDB-lite"/>
    </source>
</evidence>
<feature type="compositionally biased region" description="Basic and acidic residues" evidence="1">
    <location>
        <begin position="34"/>
        <end position="45"/>
    </location>
</feature>
<dbReference type="EMBL" id="JACKXD010000003">
    <property type="protein sequence ID" value="MBB6646811.1"/>
    <property type="molecule type" value="Genomic_DNA"/>
</dbReference>
<sequence length="77" mass="8238">MLRLDGVTFEAGSTYTAFAVGYLTPGDAPGFDLLLREDKSAPPRGDDEEDDDDGDEDEDEEDGNNGNRGGNGRGRGR</sequence>
<feature type="compositionally biased region" description="Gly residues" evidence="1">
    <location>
        <begin position="66"/>
        <end position="77"/>
    </location>
</feature>
<gene>
    <name evidence="2" type="ORF">H5V44_11030</name>
</gene>
<dbReference type="AlphaFoldDB" id="A0A7J9SNN6"/>
<accession>A0A7J9SNN6</accession>
<proteinExistence type="predicted"/>
<reference evidence="2 3" key="1">
    <citation type="submission" date="2020-08" db="EMBL/GenBank/DDBJ databases">
        <authorList>
            <person name="Seo M.-J."/>
        </authorList>
    </citation>
    <scope>NUCLEOTIDE SEQUENCE [LARGE SCALE GENOMIC DNA]</scope>
    <source>
        <strain evidence="2 3">MBLA0160</strain>
    </source>
</reference>
<feature type="compositionally biased region" description="Acidic residues" evidence="1">
    <location>
        <begin position="46"/>
        <end position="63"/>
    </location>
</feature>
<organism evidence="2 3">
    <name type="scientific">Halobellus ruber</name>
    <dbReference type="NCBI Taxonomy" id="2761102"/>
    <lineage>
        <taxon>Archaea</taxon>
        <taxon>Methanobacteriati</taxon>
        <taxon>Methanobacteriota</taxon>
        <taxon>Stenosarchaea group</taxon>
        <taxon>Halobacteria</taxon>
        <taxon>Halobacteriales</taxon>
        <taxon>Haloferacaceae</taxon>
        <taxon>Halobellus</taxon>
    </lineage>
</organism>
<dbReference type="Proteomes" id="UP000546257">
    <property type="component" value="Unassembled WGS sequence"/>
</dbReference>